<evidence type="ECO:0000313" key="2">
    <source>
        <dbReference type="Proteomes" id="UP000026907"/>
    </source>
</evidence>
<evidence type="ECO:0000313" key="1">
    <source>
        <dbReference type="EMBL" id="AHN83594.1"/>
    </source>
</evidence>
<dbReference type="Proteomes" id="UP000026907">
    <property type="component" value="Segment"/>
</dbReference>
<dbReference type="RefSeq" id="YP_009030915.1">
    <property type="nucleotide sequence ID" value="NC_024134.1"/>
</dbReference>
<dbReference type="GeneID" id="19486731"/>
<proteinExistence type="predicted"/>
<organism evidence="1 2">
    <name type="scientific">Escherichia phage FFH2</name>
    <dbReference type="NCBI Taxonomy" id="1446490"/>
    <lineage>
        <taxon>Viruses</taxon>
        <taxon>Duplodnaviria</taxon>
        <taxon>Heunggongvirae</taxon>
        <taxon>Uroviricota</taxon>
        <taxon>Caudoviricetes</taxon>
        <taxon>Vequintavirinae</taxon>
        <taxon>Vequintavirus</taxon>
        <taxon>Vequintavirus PDX</taxon>
        <taxon>Vequintavirus FFH2</taxon>
    </lineage>
</organism>
<keyword evidence="2" id="KW-1185">Reference proteome</keyword>
<dbReference type="EMBL" id="KJ190158">
    <property type="protein sequence ID" value="AHN83594.1"/>
    <property type="molecule type" value="Genomic_DNA"/>
</dbReference>
<accession>A0A023MI18</accession>
<dbReference type="KEGG" id="vg:19486731"/>
<sequence>MAQWKTTVDLHDQWLGRITEDGKLVEWDNKHVSELASIVAGKLRSKFPEQLDPDSSKFDPELEDVVYYFDTVDDYDAWFAARELYPQGSAMRQMEEDYPPCEQFNSAMTCLYDWADKNLVWIRTAF</sequence>
<name>A0A023MI18_9CAUD</name>
<reference evidence="1 2" key="1">
    <citation type="journal article" date="2014" name="Genome Announc.">
        <title>Complete Genome Sequences of Two Escherichia coli O157:H7 Phages Effective in Limiting Contamination of Food Products.</title>
        <authorList>
            <person name="Hong Y."/>
            <person name="Pan Y."/>
            <person name="Harman N.J."/>
            <person name="Ebner P.D."/>
        </authorList>
    </citation>
    <scope>NUCLEOTIDE SEQUENCE [LARGE SCALE GENOMIC DNA]</scope>
</reference>
<protein>
    <submittedName>
        <fullName evidence="1">Uncharacterized protein</fullName>
    </submittedName>
</protein>